<reference evidence="1 2" key="1">
    <citation type="submission" date="2021-03" db="EMBL/GenBank/DDBJ databases">
        <authorList>
            <person name="King G.J."/>
            <person name="Bancroft I."/>
            <person name="Baten A."/>
            <person name="Bloomfield J."/>
            <person name="Borpatragohain P."/>
            <person name="He Z."/>
            <person name="Irish N."/>
            <person name="Irwin J."/>
            <person name="Liu K."/>
            <person name="Mauleon R.P."/>
            <person name="Moore J."/>
            <person name="Morris R."/>
            <person name="Ostergaard L."/>
            <person name="Wang B."/>
            <person name="Wells R."/>
        </authorList>
    </citation>
    <scope>NUCLEOTIDE SEQUENCE [LARGE SCALE GENOMIC DNA]</scope>
    <source>
        <strain evidence="1">R-o-18</strain>
        <tissue evidence="1">Leaf</tissue>
    </source>
</reference>
<protein>
    <submittedName>
        <fullName evidence="1">Uncharacterized protein</fullName>
    </submittedName>
</protein>
<comment type="caution">
    <text evidence="1">The sequence shown here is derived from an EMBL/GenBank/DDBJ whole genome shotgun (WGS) entry which is preliminary data.</text>
</comment>
<keyword evidence="2" id="KW-1185">Reference proteome</keyword>
<organism evidence="1 2">
    <name type="scientific">Brassica rapa subsp. trilocularis</name>
    <dbReference type="NCBI Taxonomy" id="1813537"/>
    <lineage>
        <taxon>Eukaryota</taxon>
        <taxon>Viridiplantae</taxon>
        <taxon>Streptophyta</taxon>
        <taxon>Embryophyta</taxon>
        <taxon>Tracheophyta</taxon>
        <taxon>Spermatophyta</taxon>
        <taxon>Magnoliopsida</taxon>
        <taxon>eudicotyledons</taxon>
        <taxon>Gunneridae</taxon>
        <taxon>Pentapetalae</taxon>
        <taxon>rosids</taxon>
        <taxon>malvids</taxon>
        <taxon>Brassicales</taxon>
        <taxon>Brassicaceae</taxon>
        <taxon>Brassiceae</taxon>
        <taxon>Brassica</taxon>
    </lineage>
</organism>
<dbReference type="Proteomes" id="UP000823674">
    <property type="component" value="Chromosome A06"/>
</dbReference>
<evidence type="ECO:0000313" key="2">
    <source>
        <dbReference type="Proteomes" id="UP000823674"/>
    </source>
</evidence>
<accession>A0ABQ7M4D3</accession>
<dbReference type="EMBL" id="JADBGQ010000006">
    <property type="protein sequence ID" value="KAG5393639.1"/>
    <property type="molecule type" value="Genomic_DNA"/>
</dbReference>
<name>A0ABQ7M4D3_BRACM</name>
<evidence type="ECO:0000313" key="1">
    <source>
        <dbReference type="EMBL" id="KAG5393639.1"/>
    </source>
</evidence>
<gene>
    <name evidence="1" type="primary">A06p033340.1_BraROA</name>
    <name evidence="1" type="ORF">IGI04_023602</name>
</gene>
<sequence>MKRRVSLFLDTWRLQDARLSYVDDDVAASGGSKPSFIYKDYKQHEDTLSLENPRPVAASSRGRWISSQNCVVSLCSLGFLLPLLLESFFTSCVAEQFEELFLSQIRWSVYRSGRVERFLRPPSASSFEMKVQASWFGCCHHEHVVQLKSQWFGCCHLEQVVQMRSQWFGCCHLEQVVQMKSFLFMKLPVVLLVIVLSSG</sequence>
<proteinExistence type="predicted"/>